<evidence type="ECO:0000256" key="1">
    <source>
        <dbReference type="ARBA" id="ARBA00005896"/>
    </source>
</evidence>
<dbReference type="GO" id="GO:0006790">
    <property type="term" value="P:sulfur compound metabolic process"/>
    <property type="evidence" value="ECO:0007669"/>
    <property type="project" value="TreeGrafter"/>
</dbReference>
<dbReference type="InterPro" id="IPR042098">
    <property type="entry name" value="TauD-like_sf"/>
</dbReference>
<dbReference type="Proteomes" id="UP000214603">
    <property type="component" value="Unassembled WGS sequence"/>
</dbReference>
<dbReference type="SUPFAM" id="SSF51197">
    <property type="entry name" value="Clavaminate synthase-like"/>
    <property type="match status" value="1"/>
</dbReference>
<evidence type="ECO:0000256" key="2">
    <source>
        <dbReference type="ARBA" id="ARBA00022723"/>
    </source>
</evidence>
<dbReference type="Gene3D" id="3.60.130.10">
    <property type="entry name" value="Clavaminate synthase-like"/>
    <property type="match status" value="1"/>
</dbReference>
<feature type="domain" description="TauD/TfdA-like" evidence="6">
    <location>
        <begin position="5"/>
        <end position="280"/>
    </location>
</feature>
<dbReference type="PANTHER" id="PTHR30468">
    <property type="entry name" value="ALPHA-KETOGLUTARATE-DEPENDENT SULFONATE DIOXYGENASE"/>
    <property type="match status" value="1"/>
</dbReference>
<dbReference type="PANTHER" id="PTHR30468:SF1">
    <property type="entry name" value="ALPHA-KETOGLUTARATE-DEPENDENT SULFONATE DIOXYGENASE"/>
    <property type="match status" value="1"/>
</dbReference>
<reference evidence="8" key="1">
    <citation type="submission" date="2017-06" db="EMBL/GenBank/DDBJ databases">
        <title>Herbaspirillum phytohormonus sp. nov., isolated from the root nodule of Robinia pseudoacacia in lead-zinc mine.</title>
        <authorList>
            <person name="Fan M."/>
            <person name="Lin Y."/>
        </authorList>
    </citation>
    <scope>NUCLEOTIDE SEQUENCE [LARGE SCALE GENOMIC DNA]</scope>
    <source>
        <strain evidence="8">SC-089</strain>
    </source>
</reference>
<keyword evidence="3 7" id="KW-0223">Dioxygenase</keyword>
<comment type="caution">
    <text evidence="7">The sequence shown here is derived from an EMBL/GenBank/DDBJ whole genome shotgun (WGS) entry which is preliminary data.</text>
</comment>
<evidence type="ECO:0000259" key="6">
    <source>
        <dbReference type="Pfam" id="PF02668"/>
    </source>
</evidence>
<gene>
    <name evidence="7" type="ORF">CEY11_10945</name>
</gene>
<dbReference type="RefSeq" id="WP_088603435.1">
    <property type="nucleotide sequence ID" value="NZ_NJIH01000006.1"/>
</dbReference>
<name>A0A225MG61_9BURK</name>
<keyword evidence="2" id="KW-0479">Metal-binding</keyword>
<sequence length="287" mass="32077">MPISFESLHPDVGVQISGCDLSRALPEQDFKALVEAYYRYSVVVIRGQSLTPIQQAVFVRSFGTPKISQRKEFHVAGVPEIGRVGNVKNPDGTPAAFLDRYGDLWHSDTASDDHLDGVTMLYCVETPKVGGDTCFVSLSKAYETLPADLKARIAGRQVTHNFNKHNDYLLARNQGAAKPLSPADRAKWEDRVHDLVQTHPVTGRQLYFISPTLVKTISGYTEVESQELARLLVEHATRPESVYRHKWQVGDLVFWDNRASLHSASPANYVGGNRLMHRGYAYVDTTH</sequence>
<dbReference type="GO" id="GO:0005737">
    <property type="term" value="C:cytoplasm"/>
    <property type="evidence" value="ECO:0007669"/>
    <property type="project" value="TreeGrafter"/>
</dbReference>
<dbReference type="AlphaFoldDB" id="A0A225MG61"/>
<dbReference type="GO" id="GO:0000908">
    <property type="term" value="F:taurine dioxygenase activity"/>
    <property type="evidence" value="ECO:0007669"/>
    <property type="project" value="TreeGrafter"/>
</dbReference>
<evidence type="ECO:0000256" key="3">
    <source>
        <dbReference type="ARBA" id="ARBA00022964"/>
    </source>
</evidence>
<dbReference type="EMBL" id="NJIH01000006">
    <property type="protein sequence ID" value="OWT60178.1"/>
    <property type="molecule type" value="Genomic_DNA"/>
</dbReference>
<evidence type="ECO:0000256" key="4">
    <source>
        <dbReference type="ARBA" id="ARBA00023002"/>
    </source>
</evidence>
<organism evidence="7 8">
    <name type="scientific">Candidimonas nitroreducens</name>
    <dbReference type="NCBI Taxonomy" id="683354"/>
    <lineage>
        <taxon>Bacteria</taxon>
        <taxon>Pseudomonadati</taxon>
        <taxon>Pseudomonadota</taxon>
        <taxon>Betaproteobacteria</taxon>
        <taxon>Burkholderiales</taxon>
        <taxon>Alcaligenaceae</taxon>
        <taxon>Candidimonas</taxon>
    </lineage>
</organism>
<dbReference type="Pfam" id="PF02668">
    <property type="entry name" value="TauD"/>
    <property type="match status" value="1"/>
</dbReference>
<proteinExistence type="inferred from homology"/>
<accession>A0A225MG61</accession>
<dbReference type="GO" id="GO:0046872">
    <property type="term" value="F:metal ion binding"/>
    <property type="evidence" value="ECO:0007669"/>
    <property type="project" value="UniProtKB-KW"/>
</dbReference>
<comment type="similarity">
    <text evidence="1">Belongs to the TfdA dioxygenase family.</text>
</comment>
<dbReference type="InterPro" id="IPR051323">
    <property type="entry name" value="AtsK-like"/>
</dbReference>
<dbReference type="OrthoDB" id="581608at2"/>
<evidence type="ECO:0000256" key="5">
    <source>
        <dbReference type="ARBA" id="ARBA00023004"/>
    </source>
</evidence>
<protein>
    <submittedName>
        <fullName evidence="7">Taurine dioxygenase</fullName>
    </submittedName>
</protein>
<evidence type="ECO:0000313" key="8">
    <source>
        <dbReference type="Proteomes" id="UP000214603"/>
    </source>
</evidence>
<keyword evidence="8" id="KW-1185">Reference proteome</keyword>
<keyword evidence="5" id="KW-0408">Iron</keyword>
<evidence type="ECO:0000313" key="7">
    <source>
        <dbReference type="EMBL" id="OWT60178.1"/>
    </source>
</evidence>
<keyword evidence="4" id="KW-0560">Oxidoreductase</keyword>
<dbReference type="InterPro" id="IPR003819">
    <property type="entry name" value="TauD/TfdA-like"/>
</dbReference>